<evidence type="ECO:0008006" key="3">
    <source>
        <dbReference type="Google" id="ProtNLM"/>
    </source>
</evidence>
<dbReference type="Proteomes" id="UP001434883">
    <property type="component" value="Unassembled WGS sequence"/>
</dbReference>
<name>A0ABV0QJ13_9TELE</name>
<evidence type="ECO:0000313" key="1">
    <source>
        <dbReference type="EMBL" id="MEQ2195800.1"/>
    </source>
</evidence>
<comment type="caution">
    <text evidence="1">The sequence shown here is derived from an EMBL/GenBank/DDBJ whole genome shotgun (WGS) entry which is preliminary data.</text>
</comment>
<proteinExistence type="predicted"/>
<accession>A0ABV0QJ13</accession>
<feature type="non-terminal residue" evidence="1">
    <location>
        <position position="152"/>
    </location>
</feature>
<organism evidence="1 2">
    <name type="scientific">Xenoophorus captivus</name>
    <dbReference type="NCBI Taxonomy" id="1517983"/>
    <lineage>
        <taxon>Eukaryota</taxon>
        <taxon>Metazoa</taxon>
        <taxon>Chordata</taxon>
        <taxon>Craniata</taxon>
        <taxon>Vertebrata</taxon>
        <taxon>Euteleostomi</taxon>
        <taxon>Actinopterygii</taxon>
        <taxon>Neopterygii</taxon>
        <taxon>Teleostei</taxon>
        <taxon>Neoteleostei</taxon>
        <taxon>Acanthomorphata</taxon>
        <taxon>Ovalentaria</taxon>
        <taxon>Atherinomorphae</taxon>
        <taxon>Cyprinodontiformes</taxon>
        <taxon>Goodeidae</taxon>
        <taxon>Xenoophorus</taxon>
    </lineage>
</organism>
<dbReference type="PANTHER" id="PTHR45739">
    <property type="entry name" value="MATRIX PROTEIN, PUTATIVE-RELATED"/>
    <property type="match status" value="1"/>
</dbReference>
<evidence type="ECO:0000313" key="2">
    <source>
        <dbReference type="Proteomes" id="UP001434883"/>
    </source>
</evidence>
<keyword evidence="2" id="KW-1185">Reference proteome</keyword>
<protein>
    <recommendedName>
        <fullName evidence="3">Chondroitin sulfate proteoglycan 4</fullName>
    </recommendedName>
</protein>
<sequence>MLSTEDADTPAEELVYHIEMPANGVVALKEEPGESIQNFSQAHINRGEIIFIHEGEESGEFSFTVTDGEHTSPLYRFVIRARPHTITLETGEELVVFPGTRQPINSANLGVATSEDGTDASFLLIRPPRLGRLILANDQNQFEEIHLFSQSQ</sequence>
<gene>
    <name evidence="1" type="ORF">XENOCAPTIV_018619</name>
</gene>
<dbReference type="EMBL" id="JAHRIN010012318">
    <property type="protein sequence ID" value="MEQ2195800.1"/>
    <property type="molecule type" value="Genomic_DNA"/>
</dbReference>
<reference evidence="1 2" key="1">
    <citation type="submission" date="2021-06" db="EMBL/GenBank/DDBJ databases">
        <authorList>
            <person name="Palmer J.M."/>
        </authorList>
    </citation>
    <scope>NUCLEOTIDE SEQUENCE [LARGE SCALE GENOMIC DNA]</scope>
    <source>
        <strain evidence="1 2">XC_2019</strain>
        <tissue evidence="1">Muscle</tissue>
    </source>
</reference>
<dbReference type="PANTHER" id="PTHR45739:SF13">
    <property type="entry name" value="CHONDROITIN SULFATE PROTEOGLYCAN 4"/>
    <property type="match status" value="1"/>
</dbReference>
<dbReference type="Pfam" id="PF16184">
    <property type="entry name" value="Cadherin_3"/>
    <property type="match status" value="1"/>
</dbReference>
<dbReference type="InterPro" id="IPR051561">
    <property type="entry name" value="FRAS1_ECM"/>
</dbReference>